<proteinExistence type="predicted"/>
<dbReference type="Proteomes" id="UP001497480">
    <property type="component" value="Unassembled WGS sequence"/>
</dbReference>
<sequence length="79" mass="8988">MALVSTSLAFEIETKLIVLARDQDQCILVWNWVGSVTGNYIASSDYQWISEIEEDDALLSKDLKTVWRLRVPDKGEQSV</sequence>
<name>A0AAV1XBL2_LUPLU</name>
<organism evidence="1 2">
    <name type="scientific">Lupinus luteus</name>
    <name type="common">European yellow lupine</name>
    <dbReference type="NCBI Taxonomy" id="3873"/>
    <lineage>
        <taxon>Eukaryota</taxon>
        <taxon>Viridiplantae</taxon>
        <taxon>Streptophyta</taxon>
        <taxon>Embryophyta</taxon>
        <taxon>Tracheophyta</taxon>
        <taxon>Spermatophyta</taxon>
        <taxon>Magnoliopsida</taxon>
        <taxon>eudicotyledons</taxon>
        <taxon>Gunneridae</taxon>
        <taxon>Pentapetalae</taxon>
        <taxon>rosids</taxon>
        <taxon>fabids</taxon>
        <taxon>Fabales</taxon>
        <taxon>Fabaceae</taxon>
        <taxon>Papilionoideae</taxon>
        <taxon>50 kb inversion clade</taxon>
        <taxon>genistoids sensu lato</taxon>
        <taxon>core genistoids</taxon>
        <taxon>Genisteae</taxon>
        <taxon>Lupinus</taxon>
    </lineage>
</organism>
<dbReference type="EMBL" id="CAXHTB010000013">
    <property type="protein sequence ID" value="CAL0318645.1"/>
    <property type="molecule type" value="Genomic_DNA"/>
</dbReference>
<comment type="caution">
    <text evidence="1">The sequence shown here is derived from an EMBL/GenBank/DDBJ whole genome shotgun (WGS) entry which is preliminary data.</text>
</comment>
<reference evidence="1 2" key="1">
    <citation type="submission" date="2024-03" db="EMBL/GenBank/DDBJ databases">
        <authorList>
            <person name="Martinez-Hernandez J."/>
        </authorList>
    </citation>
    <scope>NUCLEOTIDE SEQUENCE [LARGE SCALE GENOMIC DNA]</scope>
</reference>
<gene>
    <name evidence="1" type="ORF">LLUT_LOCUS19705</name>
</gene>
<protein>
    <submittedName>
        <fullName evidence="1">Uncharacterized protein</fullName>
    </submittedName>
</protein>
<dbReference type="AlphaFoldDB" id="A0AAV1XBL2"/>
<evidence type="ECO:0000313" key="1">
    <source>
        <dbReference type="EMBL" id="CAL0318645.1"/>
    </source>
</evidence>
<accession>A0AAV1XBL2</accession>
<evidence type="ECO:0000313" key="2">
    <source>
        <dbReference type="Proteomes" id="UP001497480"/>
    </source>
</evidence>
<keyword evidence="2" id="KW-1185">Reference proteome</keyword>